<organism evidence="1 2">
    <name type="scientific">Amanita muscaria (strain Koide BX008)</name>
    <dbReference type="NCBI Taxonomy" id="946122"/>
    <lineage>
        <taxon>Eukaryota</taxon>
        <taxon>Fungi</taxon>
        <taxon>Dikarya</taxon>
        <taxon>Basidiomycota</taxon>
        <taxon>Agaricomycotina</taxon>
        <taxon>Agaricomycetes</taxon>
        <taxon>Agaricomycetidae</taxon>
        <taxon>Agaricales</taxon>
        <taxon>Pluteineae</taxon>
        <taxon>Amanitaceae</taxon>
        <taxon>Amanita</taxon>
    </lineage>
</organism>
<dbReference type="AlphaFoldDB" id="A0A0C2SSV9"/>
<proteinExistence type="predicted"/>
<gene>
    <name evidence="1" type="ORF">M378DRAFT_172153</name>
</gene>
<dbReference type="HOGENOM" id="CLU_2739485_0_0_1"/>
<evidence type="ECO:0000313" key="2">
    <source>
        <dbReference type="Proteomes" id="UP000054549"/>
    </source>
</evidence>
<protein>
    <submittedName>
        <fullName evidence="1">Uncharacterized protein</fullName>
    </submittedName>
</protein>
<dbReference type="InParanoid" id="A0A0C2SSV9"/>
<evidence type="ECO:0000313" key="1">
    <source>
        <dbReference type="EMBL" id="KIL57094.1"/>
    </source>
</evidence>
<keyword evidence="2" id="KW-1185">Reference proteome</keyword>
<dbReference type="OrthoDB" id="3265734at2759"/>
<accession>A0A0C2SSV9</accession>
<reference evidence="1 2" key="1">
    <citation type="submission" date="2014-04" db="EMBL/GenBank/DDBJ databases">
        <title>Evolutionary Origins and Diversification of the Mycorrhizal Mutualists.</title>
        <authorList>
            <consortium name="DOE Joint Genome Institute"/>
            <consortium name="Mycorrhizal Genomics Consortium"/>
            <person name="Kohler A."/>
            <person name="Kuo A."/>
            <person name="Nagy L.G."/>
            <person name="Floudas D."/>
            <person name="Copeland A."/>
            <person name="Barry K.W."/>
            <person name="Cichocki N."/>
            <person name="Veneault-Fourrey C."/>
            <person name="LaButti K."/>
            <person name="Lindquist E.A."/>
            <person name="Lipzen A."/>
            <person name="Lundell T."/>
            <person name="Morin E."/>
            <person name="Murat C."/>
            <person name="Riley R."/>
            <person name="Ohm R."/>
            <person name="Sun H."/>
            <person name="Tunlid A."/>
            <person name="Henrissat B."/>
            <person name="Grigoriev I.V."/>
            <person name="Hibbett D.S."/>
            <person name="Martin F."/>
        </authorList>
    </citation>
    <scope>NUCLEOTIDE SEQUENCE [LARGE SCALE GENOMIC DNA]</scope>
    <source>
        <strain evidence="1 2">Koide BX008</strain>
    </source>
</reference>
<dbReference type="Proteomes" id="UP000054549">
    <property type="component" value="Unassembled WGS sequence"/>
</dbReference>
<name>A0A0C2SSV9_AMAMK</name>
<dbReference type="EMBL" id="KN818383">
    <property type="protein sequence ID" value="KIL57094.1"/>
    <property type="molecule type" value="Genomic_DNA"/>
</dbReference>
<sequence>MLRYRSNEDVTLVIDDNDTSVTYSGDWGTNHSYAAYFKAYGSTIHHTLQPNASASISFYGAALFCFSPLFL</sequence>